<protein>
    <submittedName>
        <fullName evidence="4">CAP domain-containing protein</fullName>
    </submittedName>
</protein>
<proteinExistence type="predicted"/>
<dbReference type="Proteomes" id="UP001431313">
    <property type="component" value="Unassembled WGS sequence"/>
</dbReference>
<evidence type="ECO:0000256" key="2">
    <source>
        <dbReference type="SAM" id="Phobius"/>
    </source>
</evidence>
<dbReference type="InterPro" id="IPR035940">
    <property type="entry name" value="CAP_sf"/>
</dbReference>
<reference evidence="4" key="1">
    <citation type="submission" date="2022-08" db="EMBL/GenBank/DDBJ databases">
        <authorList>
            <person name="Somphong A."/>
            <person name="Phongsopitanun W."/>
        </authorList>
    </citation>
    <scope>NUCLEOTIDE SEQUENCE</scope>
    <source>
        <strain evidence="4">LP05-1</strain>
    </source>
</reference>
<gene>
    <name evidence="4" type="ORF">NX801_13145</name>
</gene>
<keyword evidence="2" id="KW-0812">Transmembrane</keyword>
<feature type="compositionally biased region" description="Low complexity" evidence="1">
    <location>
        <begin position="172"/>
        <end position="185"/>
    </location>
</feature>
<feature type="region of interest" description="Disordered" evidence="1">
    <location>
        <begin position="1"/>
        <end position="29"/>
    </location>
</feature>
<comment type="caution">
    <text evidence="4">The sequence shown here is derived from an EMBL/GenBank/DDBJ whole genome shotgun (WGS) entry which is preliminary data.</text>
</comment>
<feature type="region of interest" description="Disordered" evidence="1">
    <location>
        <begin position="63"/>
        <end position="199"/>
    </location>
</feature>
<keyword evidence="2" id="KW-1133">Transmembrane helix</keyword>
<dbReference type="Pfam" id="PF00188">
    <property type="entry name" value="CAP"/>
    <property type="match status" value="1"/>
</dbReference>
<feature type="domain" description="SCP" evidence="3">
    <location>
        <begin position="206"/>
        <end position="320"/>
    </location>
</feature>
<dbReference type="PANTHER" id="PTHR31157">
    <property type="entry name" value="SCP DOMAIN-CONTAINING PROTEIN"/>
    <property type="match status" value="1"/>
</dbReference>
<dbReference type="PANTHER" id="PTHR31157:SF1">
    <property type="entry name" value="SCP DOMAIN-CONTAINING PROTEIN"/>
    <property type="match status" value="1"/>
</dbReference>
<dbReference type="RefSeq" id="WP_258787790.1">
    <property type="nucleotide sequence ID" value="NZ_JANUGQ010000009.1"/>
</dbReference>
<evidence type="ECO:0000259" key="3">
    <source>
        <dbReference type="Pfam" id="PF00188"/>
    </source>
</evidence>
<name>A0ABT2CGP9_9ACTN</name>
<dbReference type="EMBL" id="JANUGQ010000009">
    <property type="protein sequence ID" value="MCS0636592.1"/>
    <property type="molecule type" value="Genomic_DNA"/>
</dbReference>
<feature type="transmembrane region" description="Helical" evidence="2">
    <location>
        <begin position="36"/>
        <end position="57"/>
    </location>
</feature>
<feature type="compositionally biased region" description="Low complexity" evidence="1">
    <location>
        <begin position="95"/>
        <end position="152"/>
    </location>
</feature>
<dbReference type="InterPro" id="IPR014044">
    <property type="entry name" value="CAP_dom"/>
</dbReference>
<dbReference type="SUPFAM" id="SSF55797">
    <property type="entry name" value="PR-1-like"/>
    <property type="match status" value="1"/>
</dbReference>
<evidence type="ECO:0000256" key="1">
    <source>
        <dbReference type="SAM" id="MobiDB-lite"/>
    </source>
</evidence>
<keyword evidence="2" id="KW-0472">Membrane</keyword>
<dbReference type="CDD" id="cd05379">
    <property type="entry name" value="CAP_bacterial"/>
    <property type="match status" value="1"/>
</dbReference>
<dbReference type="Gene3D" id="3.40.33.10">
    <property type="entry name" value="CAP"/>
    <property type="match status" value="1"/>
</dbReference>
<sequence>MGRHRRSGAAPADAHPAGSHGGGTLRRKKPVVPVRTGLLGASAAIAVGAVAVASGLLPGGDSYDIGGGPSGEQVRTGMPELRTQGGTGDLRASDRASAPASRGADRSAPPGQASASPSARPSASAPSASAPSSSASAIPKSPAKPSTTPPKSRTAEPVRPKQPEARPERTRSAAPSRTATAAPSREPAGTPSAGSGREQAAEAAVLTLVNAERAKVGCSPLRFDPDLAALAGAFSRDMAKRDFFAHTSPDGASPWDRAATAGVSGLGAENIARGQADAEAVMATWMTSEGHRANILNCDYTRLGVGVHFGDGGPWWTQDFGF</sequence>
<organism evidence="4 5">
    <name type="scientific">Streptomyces pyxinae</name>
    <dbReference type="NCBI Taxonomy" id="2970734"/>
    <lineage>
        <taxon>Bacteria</taxon>
        <taxon>Bacillati</taxon>
        <taxon>Actinomycetota</taxon>
        <taxon>Actinomycetes</taxon>
        <taxon>Kitasatosporales</taxon>
        <taxon>Streptomycetaceae</taxon>
        <taxon>Streptomyces</taxon>
    </lineage>
</organism>
<keyword evidence="5" id="KW-1185">Reference proteome</keyword>
<feature type="compositionally biased region" description="Basic and acidic residues" evidence="1">
    <location>
        <begin position="153"/>
        <end position="171"/>
    </location>
</feature>
<accession>A0ABT2CGP9</accession>
<evidence type="ECO:0000313" key="5">
    <source>
        <dbReference type="Proteomes" id="UP001431313"/>
    </source>
</evidence>
<evidence type="ECO:0000313" key="4">
    <source>
        <dbReference type="EMBL" id="MCS0636592.1"/>
    </source>
</evidence>